<keyword evidence="13" id="KW-1185">Reference proteome</keyword>
<dbReference type="PANTHER" id="PTHR32552:SF81">
    <property type="entry name" value="TONB-DEPENDENT OUTER MEMBRANE RECEPTOR"/>
    <property type="match status" value="1"/>
</dbReference>
<evidence type="ECO:0000313" key="13">
    <source>
        <dbReference type="Proteomes" id="UP000319931"/>
    </source>
</evidence>
<keyword evidence="3" id="KW-1134">Transmembrane beta strand</keyword>
<evidence type="ECO:0000256" key="2">
    <source>
        <dbReference type="ARBA" id="ARBA00022448"/>
    </source>
</evidence>
<evidence type="ECO:0000313" key="12">
    <source>
        <dbReference type="EMBL" id="TPG46468.1"/>
    </source>
</evidence>
<evidence type="ECO:0000256" key="7">
    <source>
        <dbReference type="ARBA" id="ARBA00023065"/>
    </source>
</evidence>
<name>A0A502FAM3_9SPHN</name>
<organism evidence="12 13">
    <name type="scientific">Sphingomonas glacialis</name>
    <dbReference type="NCBI Taxonomy" id="658225"/>
    <lineage>
        <taxon>Bacteria</taxon>
        <taxon>Pseudomonadati</taxon>
        <taxon>Pseudomonadota</taxon>
        <taxon>Alphaproteobacteria</taxon>
        <taxon>Sphingomonadales</taxon>
        <taxon>Sphingomonadaceae</taxon>
        <taxon>Sphingomonas</taxon>
    </lineage>
</organism>
<keyword evidence="10" id="KW-0998">Cell outer membrane</keyword>
<dbReference type="PANTHER" id="PTHR32552">
    <property type="entry name" value="FERRICHROME IRON RECEPTOR-RELATED"/>
    <property type="match status" value="1"/>
</dbReference>
<keyword evidence="6" id="KW-0408">Iron</keyword>
<keyword evidence="9" id="KW-0472">Membrane</keyword>
<keyword evidence="7" id="KW-0406">Ion transport</keyword>
<comment type="caution">
    <text evidence="12">The sequence shown here is derived from an EMBL/GenBank/DDBJ whole genome shotgun (WGS) entry which is preliminary data.</text>
</comment>
<evidence type="ECO:0000256" key="1">
    <source>
        <dbReference type="ARBA" id="ARBA00004571"/>
    </source>
</evidence>
<gene>
    <name evidence="12" type="ORF">EAH76_23535</name>
</gene>
<dbReference type="AlphaFoldDB" id="A0A502FAM3"/>
<dbReference type="InterPro" id="IPR000531">
    <property type="entry name" value="Beta-barrel_TonB"/>
</dbReference>
<dbReference type="Gene3D" id="2.40.170.20">
    <property type="entry name" value="TonB-dependent receptor, beta-barrel domain"/>
    <property type="match status" value="1"/>
</dbReference>
<dbReference type="Proteomes" id="UP000319931">
    <property type="component" value="Unassembled WGS sequence"/>
</dbReference>
<comment type="subcellular location">
    <subcellularLocation>
        <location evidence="1">Cell outer membrane</location>
        <topology evidence="1">Multi-pass membrane protein</topology>
    </subcellularLocation>
</comment>
<evidence type="ECO:0000256" key="10">
    <source>
        <dbReference type="ARBA" id="ARBA00023237"/>
    </source>
</evidence>
<accession>A0A502FAM3</accession>
<reference evidence="12 13" key="1">
    <citation type="journal article" date="2019" name="Environ. Microbiol.">
        <title>Species interactions and distinct microbial communities in high Arctic permafrost affected cryosols are associated with the CH4 and CO2 gas fluxes.</title>
        <authorList>
            <person name="Altshuler I."/>
            <person name="Hamel J."/>
            <person name="Turney S."/>
            <person name="Magnuson E."/>
            <person name="Levesque R."/>
            <person name="Greer C."/>
            <person name="Whyte L.G."/>
        </authorList>
    </citation>
    <scope>NUCLEOTIDE SEQUENCE [LARGE SCALE GENOMIC DNA]</scope>
    <source>
        <strain evidence="12 13">E6.1</strain>
    </source>
</reference>
<sequence length="199" mass="21592">MPRRAPFAASEVRRHRRSSIGSSAAGVAVRNLAERWGKLPAASPKTTRVYLFYASYSGYQVSQFRIIPGATPPQIELALSNAGKVETYGPKASIVVAPLKGLSINLHAAWLHAKYKEFLNGGGVGVDYSGHQLEYAPKFTSSATVDYERAMSDRIDGFGHVTVSHHSSQYSDSSNAAAFFQKGYTLVDARLRLGTPDGR</sequence>
<evidence type="ECO:0000256" key="6">
    <source>
        <dbReference type="ARBA" id="ARBA00023004"/>
    </source>
</evidence>
<dbReference type="InterPro" id="IPR039426">
    <property type="entry name" value="TonB-dep_rcpt-like"/>
</dbReference>
<dbReference type="InterPro" id="IPR036942">
    <property type="entry name" value="Beta-barrel_TonB_sf"/>
</dbReference>
<keyword evidence="5" id="KW-0812">Transmembrane</keyword>
<evidence type="ECO:0000256" key="8">
    <source>
        <dbReference type="ARBA" id="ARBA00023077"/>
    </source>
</evidence>
<dbReference type="EMBL" id="RCZC01000014">
    <property type="protein sequence ID" value="TPG46468.1"/>
    <property type="molecule type" value="Genomic_DNA"/>
</dbReference>
<evidence type="ECO:0000256" key="4">
    <source>
        <dbReference type="ARBA" id="ARBA00022496"/>
    </source>
</evidence>
<dbReference type="Pfam" id="PF00593">
    <property type="entry name" value="TonB_dep_Rec_b-barrel"/>
    <property type="match status" value="1"/>
</dbReference>
<dbReference type="SUPFAM" id="SSF56935">
    <property type="entry name" value="Porins"/>
    <property type="match status" value="1"/>
</dbReference>
<dbReference type="GO" id="GO:0009279">
    <property type="term" value="C:cell outer membrane"/>
    <property type="evidence" value="ECO:0007669"/>
    <property type="project" value="UniProtKB-SubCell"/>
</dbReference>
<evidence type="ECO:0000256" key="9">
    <source>
        <dbReference type="ARBA" id="ARBA00023136"/>
    </source>
</evidence>
<evidence type="ECO:0000259" key="11">
    <source>
        <dbReference type="Pfam" id="PF00593"/>
    </source>
</evidence>
<keyword evidence="8" id="KW-0798">TonB box</keyword>
<feature type="domain" description="TonB-dependent receptor-like beta-barrel" evidence="11">
    <location>
        <begin position="50"/>
        <end position="192"/>
    </location>
</feature>
<keyword evidence="4" id="KW-0410">Iron transport</keyword>
<keyword evidence="2" id="KW-0813">Transport</keyword>
<protein>
    <submittedName>
        <fullName evidence="12">TonB-dependent receptor</fullName>
    </submittedName>
</protein>
<dbReference type="GO" id="GO:0006826">
    <property type="term" value="P:iron ion transport"/>
    <property type="evidence" value="ECO:0007669"/>
    <property type="project" value="UniProtKB-KW"/>
</dbReference>
<proteinExistence type="predicted"/>
<evidence type="ECO:0000256" key="5">
    <source>
        <dbReference type="ARBA" id="ARBA00022692"/>
    </source>
</evidence>
<keyword evidence="12" id="KW-0675">Receptor</keyword>
<evidence type="ECO:0000256" key="3">
    <source>
        <dbReference type="ARBA" id="ARBA00022452"/>
    </source>
</evidence>